<dbReference type="AlphaFoldDB" id="A0A0A9CV58"/>
<organism evidence="1">
    <name type="scientific">Arundo donax</name>
    <name type="common">Giant reed</name>
    <name type="synonym">Donax arundinaceus</name>
    <dbReference type="NCBI Taxonomy" id="35708"/>
    <lineage>
        <taxon>Eukaryota</taxon>
        <taxon>Viridiplantae</taxon>
        <taxon>Streptophyta</taxon>
        <taxon>Embryophyta</taxon>
        <taxon>Tracheophyta</taxon>
        <taxon>Spermatophyta</taxon>
        <taxon>Magnoliopsida</taxon>
        <taxon>Liliopsida</taxon>
        <taxon>Poales</taxon>
        <taxon>Poaceae</taxon>
        <taxon>PACMAD clade</taxon>
        <taxon>Arundinoideae</taxon>
        <taxon>Arundineae</taxon>
        <taxon>Arundo</taxon>
    </lineage>
</organism>
<accession>A0A0A9CV58</accession>
<evidence type="ECO:0000313" key="1">
    <source>
        <dbReference type="EMBL" id="JAD79471.1"/>
    </source>
</evidence>
<sequence length="52" mass="6051">MVPRSTPCLVLQFSLESCPGGEFTMKLFNTRRIEMPDSYHHLGTQRLQLQQQ</sequence>
<dbReference type="EMBL" id="GBRH01218424">
    <property type="protein sequence ID" value="JAD79471.1"/>
    <property type="molecule type" value="Transcribed_RNA"/>
</dbReference>
<reference evidence="1" key="1">
    <citation type="submission" date="2014-09" db="EMBL/GenBank/DDBJ databases">
        <authorList>
            <person name="Magalhaes I.L.F."/>
            <person name="Oliveira U."/>
            <person name="Santos F.R."/>
            <person name="Vidigal T.H.D.A."/>
            <person name="Brescovit A.D."/>
            <person name="Santos A.J."/>
        </authorList>
    </citation>
    <scope>NUCLEOTIDE SEQUENCE</scope>
    <source>
        <tissue evidence="1">Shoot tissue taken approximately 20 cm above the soil surface</tissue>
    </source>
</reference>
<reference evidence="1" key="2">
    <citation type="journal article" date="2015" name="Data Brief">
        <title>Shoot transcriptome of the giant reed, Arundo donax.</title>
        <authorList>
            <person name="Barrero R.A."/>
            <person name="Guerrero F.D."/>
            <person name="Moolhuijzen P."/>
            <person name="Goolsby J.A."/>
            <person name="Tidwell J."/>
            <person name="Bellgard S.E."/>
            <person name="Bellgard M.I."/>
        </authorList>
    </citation>
    <scope>NUCLEOTIDE SEQUENCE</scope>
    <source>
        <tissue evidence="1">Shoot tissue taken approximately 20 cm above the soil surface</tissue>
    </source>
</reference>
<protein>
    <submittedName>
        <fullName evidence="1">Uncharacterized protein</fullName>
    </submittedName>
</protein>
<name>A0A0A9CV58_ARUDO</name>
<proteinExistence type="predicted"/>